<gene>
    <name evidence="3" type="primary">Dhrs11</name>
    <name evidence="3" type="ORF">TNIN_374001</name>
</gene>
<sequence length="111" mass="12536">LSGHRLLSSDFMGLHFYCGTKFMVKALTEGLRRELKALNSRIRISSLSPGVTETEFIDRYLKNDTTHSAFDFKSIQALRTEDVADGLLYILRTPPHVEVQDILVLPLNNTA</sequence>
<evidence type="ECO:0000256" key="1">
    <source>
        <dbReference type="ARBA" id="ARBA00006484"/>
    </source>
</evidence>
<dbReference type="PANTHER" id="PTHR43115:SF4">
    <property type="entry name" value="DEHYDROGENASE_REDUCTASE SDR FAMILY MEMBER 11"/>
    <property type="match status" value="1"/>
</dbReference>
<evidence type="ECO:0000256" key="2">
    <source>
        <dbReference type="ARBA" id="ARBA00023002"/>
    </source>
</evidence>
<feature type="non-terminal residue" evidence="3">
    <location>
        <position position="1"/>
    </location>
</feature>
<evidence type="ECO:0000313" key="3">
    <source>
        <dbReference type="EMBL" id="GFY45034.1"/>
    </source>
</evidence>
<keyword evidence="2" id="KW-0560">Oxidoreductase</keyword>
<name>A0A8X7BX07_9ARAC</name>
<dbReference type="Proteomes" id="UP000886998">
    <property type="component" value="Unassembled WGS sequence"/>
</dbReference>
<comment type="similarity">
    <text evidence="1">Belongs to the short-chain dehydrogenases/reductases (SDR) family.</text>
</comment>
<dbReference type="PANTHER" id="PTHR43115">
    <property type="entry name" value="DEHYDROGENASE/REDUCTASE SDR FAMILY MEMBER 11"/>
    <property type="match status" value="1"/>
</dbReference>
<evidence type="ECO:0008006" key="5">
    <source>
        <dbReference type="Google" id="ProtNLM"/>
    </source>
</evidence>
<dbReference type="GO" id="GO:0016491">
    <property type="term" value="F:oxidoreductase activity"/>
    <property type="evidence" value="ECO:0007669"/>
    <property type="project" value="UniProtKB-KW"/>
</dbReference>
<organism evidence="3 4">
    <name type="scientific">Trichonephila inaurata madagascariensis</name>
    <dbReference type="NCBI Taxonomy" id="2747483"/>
    <lineage>
        <taxon>Eukaryota</taxon>
        <taxon>Metazoa</taxon>
        <taxon>Ecdysozoa</taxon>
        <taxon>Arthropoda</taxon>
        <taxon>Chelicerata</taxon>
        <taxon>Arachnida</taxon>
        <taxon>Araneae</taxon>
        <taxon>Araneomorphae</taxon>
        <taxon>Entelegynae</taxon>
        <taxon>Araneoidea</taxon>
        <taxon>Nephilidae</taxon>
        <taxon>Trichonephila</taxon>
        <taxon>Trichonephila inaurata</taxon>
    </lineage>
</organism>
<comment type="caution">
    <text evidence="3">The sequence shown here is derived from an EMBL/GenBank/DDBJ whole genome shotgun (WGS) entry which is preliminary data.</text>
</comment>
<reference evidence="3" key="1">
    <citation type="submission" date="2020-08" db="EMBL/GenBank/DDBJ databases">
        <title>Multicomponent nature underlies the extraordinary mechanical properties of spider dragline silk.</title>
        <authorList>
            <person name="Kono N."/>
            <person name="Nakamura H."/>
            <person name="Mori M."/>
            <person name="Yoshida Y."/>
            <person name="Ohtoshi R."/>
            <person name="Malay A.D."/>
            <person name="Moran D.A.P."/>
            <person name="Tomita M."/>
            <person name="Numata K."/>
            <person name="Arakawa K."/>
        </authorList>
    </citation>
    <scope>NUCLEOTIDE SEQUENCE</scope>
</reference>
<proteinExistence type="inferred from homology"/>
<dbReference type="EMBL" id="BMAV01004556">
    <property type="protein sequence ID" value="GFY45034.1"/>
    <property type="molecule type" value="Genomic_DNA"/>
</dbReference>
<dbReference type="Gene3D" id="3.40.50.720">
    <property type="entry name" value="NAD(P)-binding Rossmann-like Domain"/>
    <property type="match status" value="1"/>
</dbReference>
<protein>
    <recommendedName>
        <fullName evidence="5">Dehydrogenase/reductase SDR family member 11</fullName>
    </recommendedName>
</protein>
<keyword evidence="4" id="KW-1185">Reference proteome</keyword>
<accession>A0A8X7BX07</accession>
<dbReference type="SUPFAM" id="SSF51735">
    <property type="entry name" value="NAD(P)-binding Rossmann-fold domains"/>
    <property type="match status" value="1"/>
</dbReference>
<dbReference type="AlphaFoldDB" id="A0A8X7BX07"/>
<dbReference type="InterPro" id="IPR036291">
    <property type="entry name" value="NAD(P)-bd_dom_sf"/>
</dbReference>
<dbReference type="OrthoDB" id="6417325at2759"/>
<evidence type="ECO:0000313" key="4">
    <source>
        <dbReference type="Proteomes" id="UP000886998"/>
    </source>
</evidence>